<organism evidence="7 8">
    <name type="scientific">Actinophytocola oryzae</name>
    <dbReference type="NCBI Taxonomy" id="502181"/>
    <lineage>
        <taxon>Bacteria</taxon>
        <taxon>Bacillati</taxon>
        <taxon>Actinomycetota</taxon>
        <taxon>Actinomycetes</taxon>
        <taxon>Pseudonocardiales</taxon>
        <taxon>Pseudonocardiaceae</taxon>
    </lineage>
</organism>
<dbReference type="AlphaFoldDB" id="A0A4R7V3Z0"/>
<dbReference type="InterPro" id="IPR014284">
    <property type="entry name" value="RNA_pol_sigma-70_dom"/>
</dbReference>
<evidence type="ECO:0000256" key="2">
    <source>
        <dbReference type="ARBA" id="ARBA00023015"/>
    </source>
</evidence>
<dbReference type="GO" id="GO:0003677">
    <property type="term" value="F:DNA binding"/>
    <property type="evidence" value="ECO:0007669"/>
    <property type="project" value="UniProtKB-KW"/>
</dbReference>
<dbReference type="SUPFAM" id="SSF88946">
    <property type="entry name" value="Sigma2 domain of RNA polymerase sigma factors"/>
    <property type="match status" value="1"/>
</dbReference>
<dbReference type="InterPro" id="IPR036388">
    <property type="entry name" value="WH-like_DNA-bd_sf"/>
</dbReference>
<evidence type="ECO:0000256" key="3">
    <source>
        <dbReference type="ARBA" id="ARBA00023082"/>
    </source>
</evidence>
<dbReference type="CDD" id="cd06171">
    <property type="entry name" value="Sigma70_r4"/>
    <property type="match status" value="1"/>
</dbReference>
<accession>A0A4R7V3Z0</accession>
<evidence type="ECO:0000256" key="1">
    <source>
        <dbReference type="ARBA" id="ARBA00010641"/>
    </source>
</evidence>
<keyword evidence="3" id="KW-0731">Sigma factor</keyword>
<dbReference type="Gene3D" id="1.10.10.10">
    <property type="entry name" value="Winged helix-like DNA-binding domain superfamily/Winged helix DNA-binding domain"/>
    <property type="match status" value="1"/>
</dbReference>
<keyword evidence="8" id="KW-1185">Reference proteome</keyword>
<gene>
    <name evidence="7" type="ORF">CLV71_11582</name>
</gene>
<dbReference type="GO" id="GO:0006352">
    <property type="term" value="P:DNA-templated transcription initiation"/>
    <property type="evidence" value="ECO:0007669"/>
    <property type="project" value="InterPro"/>
</dbReference>
<dbReference type="PANTHER" id="PTHR43133:SF8">
    <property type="entry name" value="RNA POLYMERASE SIGMA FACTOR HI_1459-RELATED"/>
    <property type="match status" value="1"/>
</dbReference>
<dbReference type="InterPro" id="IPR039425">
    <property type="entry name" value="RNA_pol_sigma-70-like"/>
</dbReference>
<reference evidence="7 8" key="1">
    <citation type="submission" date="2019-03" db="EMBL/GenBank/DDBJ databases">
        <title>Genomic Encyclopedia of Archaeal and Bacterial Type Strains, Phase II (KMG-II): from individual species to whole genera.</title>
        <authorList>
            <person name="Goeker M."/>
        </authorList>
    </citation>
    <scope>NUCLEOTIDE SEQUENCE [LARGE SCALE GENOMIC DNA]</scope>
    <source>
        <strain evidence="7 8">DSM 45499</strain>
    </source>
</reference>
<name>A0A4R7V3Z0_9PSEU</name>
<dbReference type="SUPFAM" id="SSF88659">
    <property type="entry name" value="Sigma3 and sigma4 domains of RNA polymerase sigma factors"/>
    <property type="match status" value="1"/>
</dbReference>
<comment type="similarity">
    <text evidence="1">Belongs to the sigma-70 factor family. ECF subfamily.</text>
</comment>
<evidence type="ECO:0000313" key="7">
    <source>
        <dbReference type="EMBL" id="TDV43620.1"/>
    </source>
</evidence>
<keyword evidence="2" id="KW-0805">Transcription regulation</keyword>
<evidence type="ECO:0000256" key="5">
    <source>
        <dbReference type="ARBA" id="ARBA00023163"/>
    </source>
</evidence>
<dbReference type="Gene3D" id="1.10.1740.10">
    <property type="match status" value="1"/>
</dbReference>
<evidence type="ECO:0000313" key="8">
    <source>
        <dbReference type="Proteomes" id="UP000294927"/>
    </source>
</evidence>
<evidence type="ECO:0000256" key="4">
    <source>
        <dbReference type="ARBA" id="ARBA00023125"/>
    </source>
</evidence>
<dbReference type="GO" id="GO:0016987">
    <property type="term" value="F:sigma factor activity"/>
    <property type="evidence" value="ECO:0007669"/>
    <property type="project" value="UniProtKB-KW"/>
</dbReference>
<evidence type="ECO:0000259" key="6">
    <source>
        <dbReference type="Pfam" id="PF08281"/>
    </source>
</evidence>
<proteinExistence type="inferred from homology"/>
<dbReference type="InterPro" id="IPR013324">
    <property type="entry name" value="RNA_pol_sigma_r3/r4-like"/>
</dbReference>
<dbReference type="NCBIfam" id="TIGR02937">
    <property type="entry name" value="sigma70-ECF"/>
    <property type="match status" value="1"/>
</dbReference>
<comment type="caution">
    <text evidence="7">The sequence shown here is derived from an EMBL/GenBank/DDBJ whole genome shotgun (WGS) entry which is preliminary data.</text>
</comment>
<keyword evidence="5" id="KW-0804">Transcription</keyword>
<dbReference type="InterPro" id="IPR013249">
    <property type="entry name" value="RNA_pol_sigma70_r4_t2"/>
</dbReference>
<sequence>MKAYRALDTFRPGAPFRPWLLRIVANETRNLHRSWLRRTSLELRVALRQDEPDLTPSPEQSAVSADTAAVLLAAIESMSHRDRLVLTCRYFLDLSEAETAQVLAWPRGSVKSRLSRALVKLRRALPEQLAEEVAR</sequence>
<feature type="domain" description="RNA polymerase sigma factor 70 region 4 type 2" evidence="6">
    <location>
        <begin position="71"/>
        <end position="121"/>
    </location>
</feature>
<keyword evidence="4" id="KW-0238">DNA-binding</keyword>
<dbReference type="PANTHER" id="PTHR43133">
    <property type="entry name" value="RNA POLYMERASE ECF-TYPE SIGMA FACTO"/>
    <property type="match status" value="1"/>
</dbReference>
<dbReference type="Pfam" id="PF08281">
    <property type="entry name" value="Sigma70_r4_2"/>
    <property type="match status" value="1"/>
</dbReference>
<dbReference type="EMBL" id="SOCP01000015">
    <property type="protein sequence ID" value="TDV43620.1"/>
    <property type="molecule type" value="Genomic_DNA"/>
</dbReference>
<protein>
    <submittedName>
        <fullName evidence="7">RNA polymerase sigma factor (Sigma-70 family)</fullName>
    </submittedName>
</protein>
<dbReference type="Proteomes" id="UP000294927">
    <property type="component" value="Unassembled WGS sequence"/>
</dbReference>
<dbReference type="InterPro" id="IPR013325">
    <property type="entry name" value="RNA_pol_sigma_r2"/>
</dbReference>